<dbReference type="STRING" id="86049.A0A1C1CQ76"/>
<dbReference type="Gene3D" id="3.50.50.60">
    <property type="entry name" value="FAD/NAD(P)-binding domain"/>
    <property type="match status" value="1"/>
</dbReference>
<dbReference type="SUPFAM" id="SSF51905">
    <property type="entry name" value="FAD/NAD(P)-binding domain"/>
    <property type="match status" value="1"/>
</dbReference>
<sequence>MPSNTRRTASTFCDRGPSALLPEAAIGGQSEGFYFVAMRRMSCPLVCICTIRSETLLTGEVGGQGIASGFRDASGIAWRLALACRPNFDGSYNDLFHGWFLERKQQLDRSLASTVVNGNLTTARNPVKIFLRDWVLWLMQLVPPWRHRLELGPRADGMGRYRYTSGMAFLPDMAGGSCLPQVYCRSVHHSTKNEPAIVQFTDDVLLSGLRANALLRLLIAVDDLKQAERAWTELKELDLEKSSNGEVRGSTALFLIHDPTFEIQPEDSLSDLLPASIYRIATADEFAASDLCQNRPYPTGYDMYRIRKDMKGRKYILMRPDRFVYAACNTGTELLAACERIPTTLLGSCQKPERSKSKL</sequence>
<dbReference type="Proteomes" id="UP000094526">
    <property type="component" value="Unassembled WGS sequence"/>
</dbReference>
<proteinExistence type="predicted"/>
<name>A0A1C1CQ76_9EURO</name>
<gene>
    <name evidence="1" type="ORF">CLCR_07350</name>
</gene>
<protein>
    <submittedName>
        <fullName evidence="1">Uncharacterized protein</fullName>
    </submittedName>
</protein>
<keyword evidence="2" id="KW-1185">Reference proteome</keyword>
<accession>A0A1C1CQ76</accession>
<dbReference type="EMBL" id="LGRB01000010">
    <property type="protein sequence ID" value="OCT50659.1"/>
    <property type="molecule type" value="Genomic_DNA"/>
</dbReference>
<dbReference type="InterPro" id="IPR036188">
    <property type="entry name" value="FAD/NAD-bd_sf"/>
</dbReference>
<dbReference type="VEuPathDB" id="FungiDB:G647_05353"/>
<evidence type="ECO:0000313" key="1">
    <source>
        <dbReference type="EMBL" id="OCT50659.1"/>
    </source>
</evidence>
<comment type="caution">
    <text evidence="1">The sequence shown here is derived from an EMBL/GenBank/DDBJ whole genome shotgun (WGS) entry which is preliminary data.</text>
</comment>
<reference evidence="2" key="1">
    <citation type="submission" date="2015-07" db="EMBL/GenBank/DDBJ databases">
        <authorList>
            <person name="Teixeira M.M."/>
            <person name="Souza R.C."/>
            <person name="Almeida L.G."/>
            <person name="Vicente V.A."/>
            <person name="de Hoog S."/>
            <person name="Bocca A.L."/>
            <person name="de Almeida S.R."/>
            <person name="Vasconcelos A.T."/>
            <person name="Felipe M.S."/>
        </authorList>
    </citation>
    <scope>NUCLEOTIDE SEQUENCE [LARGE SCALE GENOMIC DNA]</scope>
    <source>
        <strain evidence="2">KSF</strain>
    </source>
</reference>
<dbReference type="OrthoDB" id="10016252at2759"/>
<dbReference type="VEuPathDB" id="FungiDB:CLCR_07350"/>
<dbReference type="AlphaFoldDB" id="A0A1C1CQ76"/>
<evidence type="ECO:0000313" key="2">
    <source>
        <dbReference type="Proteomes" id="UP000094526"/>
    </source>
</evidence>
<organism evidence="1 2">
    <name type="scientific">Cladophialophora carrionii</name>
    <dbReference type="NCBI Taxonomy" id="86049"/>
    <lineage>
        <taxon>Eukaryota</taxon>
        <taxon>Fungi</taxon>
        <taxon>Dikarya</taxon>
        <taxon>Ascomycota</taxon>
        <taxon>Pezizomycotina</taxon>
        <taxon>Eurotiomycetes</taxon>
        <taxon>Chaetothyriomycetidae</taxon>
        <taxon>Chaetothyriales</taxon>
        <taxon>Herpotrichiellaceae</taxon>
        <taxon>Cladophialophora</taxon>
    </lineage>
</organism>